<dbReference type="AlphaFoldDB" id="A0A8S4SR24"/>
<gene>
    <name evidence="1" type="primary">jg27677</name>
    <name evidence="1" type="ORF">PAEG_LOCUS27114</name>
</gene>
<keyword evidence="2" id="KW-1185">Reference proteome</keyword>
<protein>
    <submittedName>
        <fullName evidence="1">Jg27677 protein</fullName>
    </submittedName>
</protein>
<dbReference type="Proteomes" id="UP000838756">
    <property type="component" value="Unassembled WGS sequence"/>
</dbReference>
<organism evidence="1 2">
    <name type="scientific">Pararge aegeria aegeria</name>
    <dbReference type="NCBI Taxonomy" id="348720"/>
    <lineage>
        <taxon>Eukaryota</taxon>
        <taxon>Metazoa</taxon>
        <taxon>Ecdysozoa</taxon>
        <taxon>Arthropoda</taxon>
        <taxon>Hexapoda</taxon>
        <taxon>Insecta</taxon>
        <taxon>Pterygota</taxon>
        <taxon>Neoptera</taxon>
        <taxon>Endopterygota</taxon>
        <taxon>Lepidoptera</taxon>
        <taxon>Glossata</taxon>
        <taxon>Ditrysia</taxon>
        <taxon>Papilionoidea</taxon>
        <taxon>Nymphalidae</taxon>
        <taxon>Satyrinae</taxon>
        <taxon>Satyrini</taxon>
        <taxon>Parargina</taxon>
        <taxon>Pararge</taxon>
    </lineage>
</organism>
<evidence type="ECO:0000313" key="2">
    <source>
        <dbReference type="Proteomes" id="UP000838756"/>
    </source>
</evidence>
<accession>A0A8S4SR24</accession>
<name>A0A8S4SR24_9NEOP</name>
<reference evidence="1" key="1">
    <citation type="submission" date="2022-03" db="EMBL/GenBank/DDBJ databases">
        <authorList>
            <person name="Lindestad O."/>
        </authorList>
    </citation>
    <scope>NUCLEOTIDE SEQUENCE</scope>
</reference>
<proteinExistence type="predicted"/>
<sequence>MDIGFPMCWNGESAQENAALFGPRRGQRTTSNTSLGLLTKDQCPELDINRLTFFVGSSKIHSKSFAAPCNSFDVSVQLVAGLPTLHLPMRGHHSSTLGPQCRSVVPRPLPIYLRDSSNCGGNSGTSTESPHP</sequence>
<comment type="caution">
    <text evidence="1">The sequence shown here is derived from an EMBL/GenBank/DDBJ whole genome shotgun (WGS) entry which is preliminary data.</text>
</comment>
<dbReference type="EMBL" id="CAKXAJ010026471">
    <property type="protein sequence ID" value="CAH2268798.1"/>
    <property type="molecule type" value="Genomic_DNA"/>
</dbReference>
<evidence type="ECO:0000313" key="1">
    <source>
        <dbReference type="EMBL" id="CAH2268798.1"/>
    </source>
</evidence>